<dbReference type="Proteomes" id="UP000485569">
    <property type="component" value="Unassembled WGS sequence"/>
</dbReference>
<dbReference type="InterPro" id="IPR050515">
    <property type="entry name" value="Beta-lactam/transpept"/>
</dbReference>
<dbReference type="PANTHER" id="PTHR30627">
    <property type="entry name" value="PEPTIDOGLYCAN D,D-TRANSPEPTIDASE"/>
    <property type="match status" value="1"/>
</dbReference>
<dbReference type="InterPro" id="IPR012338">
    <property type="entry name" value="Beta-lactam/transpept-like"/>
</dbReference>
<keyword evidence="4" id="KW-0812">Transmembrane</keyword>
<sequence>MSSRRFVHRANFLVMMVFLILGYIVFRMFVLQVVEGNEYREKANMVRFRMEDLLPARGQILDRNGEVLARDTEAISVYCVPRMIENPESAAQKVAPLLGLSLEEIQEKFESRKSFVWLKRQVPLHLKEDLEKDKLVGIEWNKENKRYYPHSPHLSHILGFVGIDHQGLEGLEFTLNEELTGKMGYMTFERDGTGKEIPGSLVYLNPQSGHNVILTIDRTIQFYIEKALDEAIGRTKAKAGVVVVNDPRTGDILAMASRPSYDNNLFNDYLPETWRNLAVSMVFEPGSTVKPLIMASALQENKVYLGESFYCGGSIMVYNHRVRDIKSHGQETLEDIIINSCNVGTIQIAQRLGEDTLYRYLKNFGIGESCETGLNGEEIGLLRKPRSWSALSIGAIPIGQEMLVTPIQLLRSVSAIANRGILMKARLVKKVIDENGKVVREVLPSPVQRVVDEETADLVLNMMKKVVDQGTGKKAAIPGYAIAGKTGTGQKIGEDGRYAINRFYSSFIGFFPIPEPRFGILVVLDEAQGEYYGGDIGAPVFREIAQNLIHYAGIMSENDEVTIY</sequence>
<dbReference type="GO" id="GO:0004180">
    <property type="term" value="F:carboxypeptidase activity"/>
    <property type="evidence" value="ECO:0007669"/>
    <property type="project" value="UniProtKB-KW"/>
</dbReference>
<keyword evidence="3 4" id="KW-0472">Membrane</keyword>
<dbReference type="Gene3D" id="3.90.1310.10">
    <property type="entry name" value="Penicillin-binding protein 2a (Domain 2)"/>
    <property type="match status" value="1"/>
</dbReference>
<dbReference type="Pfam" id="PF03717">
    <property type="entry name" value="PBP_dimer"/>
    <property type="match status" value="1"/>
</dbReference>
<evidence type="ECO:0000256" key="2">
    <source>
        <dbReference type="ARBA" id="ARBA00022645"/>
    </source>
</evidence>
<gene>
    <name evidence="7" type="primary">spoVD_1</name>
    <name evidence="7" type="ORF">BWY41_00572</name>
</gene>
<dbReference type="SUPFAM" id="SSF56519">
    <property type="entry name" value="Penicillin binding protein dimerisation domain"/>
    <property type="match status" value="1"/>
</dbReference>
<feature type="domain" description="Penicillin-binding protein dimerisation" evidence="6">
    <location>
        <begin position="55"/>
        <end position="197"/>
    </location>
</feature>
<protein>
    <submittedName>
        <fullName evidence="7">Stage V sporulation protein D</fullName>
    </submittedName>
</protein>
<evidence type="ECO:0000256" key="3">
    <source>
        <dbReference type="ARBA" id="ARBA00023136"/>
    </source>
</evidence>
<comment type="caution">
    <text evidence="7">The sequence shown here is derived from an EMBL/GenBank/DDBJ whole genome shotgun (WGS) entry which is preliminary data.</text>
</comment>
<dbReference type="SUPFAM" id="SSF56601">
    <property type="entry name" value="beta-lactamase/transpeptidase-like"/>
    <property type="match status" value="1"/>
</dbReference>
<dbReference type="EMBL" id="MWBQ01000035">
    <property type="protein sequence ID" value="OQA60596.1"/>
    <property type="molecule type" value="Genomic_DNA"/>
</dbReference>
<accession>A0A1V5T1G1</accession>
<dbReference type="AlphaFoldDB" id="A0A1V5T1G1"/>
<dbReference type="Pfam" id="PF00905">
    <property type="entry name" value="Transpeptidase"/>
    <property type="match status" value="1"/>
</dbReference>
<keyword evidence="2" id="KW-0378">Hydrolase</keyword>
<dbReference type="GO" id="GO:0008658">
    <property type="term" value="F:penicillin binding"/>
    <property type="evidence" value="ECO:0007669"/>
    <property type="project" value="InterPro"/>
</dbReference>
<evidence type="ECO:0000256" key="4">
    <source>
        <dbReference type="SAM" id="Phobius"/>
    </source>
</evidence>
<keyword evidence="2" id="KW-0645">Protease</keyword>
<evidence type="ECO:0000256" key="1">
    <source>
        <dbReference type="ARBA" id="ARBA00004370"/>
    </source>
</evidence>
<keyword evidence="4" id="KW-1133">Transmembrane helix</keyword>
<dbReference type="Gene3D" id="3.30.450.330">
    <property type="match status" value="1"/>
</dbReference>
<dbReference type="Gene3D" id="1.10.150.770">
    <property type="match status" value="1"/>
</dbReference>
<comment type="subcellular location">
    <subcellularLocation>
        <location evidence="1">Membrane</location>
    </subcellularLocation>
</comment>
<evidence type="ECO:0000259" key="6">
    <source>
        <dbReference type="Pfam" id="PF03717"/>
    </source>
</evidence>
<dbReference type="InterPro" id="IPR036138">
    <property type="entry name" value="PBP_dimer_sf"/>
</dbReference>
<feature type="transmembrane region" description="Helical" evidence="4">
    <location>
        <begin position="12"/>
        <end position="34"/>
    </location>
</feature>
<dbReference type="PANTHER" id="PTHR30627:SF1">
    <property type="entry name" value="PEPTIDOGLYCAN D,D-TRANSPEPTIDASE FTSI"/>
    <property type="match status" value="1"/>
</dbReference>
<evidence type="ECO:0000313" key="7">
    <source>
        <dbReference type="EMBL" id="OQA60596.1"/>
    </source>
</evidence>
<dbReference type="InterPro" id="IPR005311">
    <property type="entry name" value="PBP_dimer"/>
</dbReference>
<keyword evidence="2" id="KW-0121">Carboxypeptidase</keyword>
<proteinExistence type="predicted"/>
<feature type="domain" description="Penicillin-binding protein transpeptidase" evidence="5">
    <location>
        <begin position="240"/>
        <end position="545"/>
    </location>
</feature>
<reference evidence="7" key="1">
    <citation type="submission" date="2017-02" db="EMBL/GenBank/DDBJ databases">
        <title>Delving into the versatile metabolic prowess of the omnipresent phylum Bacteroidetes.</title>
        <authorList>
            <person name="Nobu M.K."/>
            <person name="Mei R."/>
            <person name="Narihiro T."/>
            <person name="Kuroda K."/>
            <person name="Liu W.-T."/>
        </authorList>
    </citation>
    <scope>NUCLEOTIDE SEQUENCE</scope>
    <source>
        <strain evidence="7">ADurb.Bin276</strain>
    </source>
</reference>
<dbReference type="InterPro" id="IPR001460">
    <property type="entry name" value="PCN-bd_Tpept"/>
</dbReference>
<name>A0A1V5T1G1_9BACT</name>
<dbReference type="GO" id="GO:0005886">
    <property type="term" value="C:plasma membrane"/>
    <property type="evidence" value="ECO:0007669"/>
    <property type="project" value="TreeGrafter"/>
</dbReference>
<evidence type="ECO:0000259" key="5">
    <source>
        <dbReference type="Pfam" id="PF00905"/>
    </source>
</evidence>
<dbReference type="Gene3D" id="3.40.710.10">
    <property type="entry name" value="DD-peptidase/beta-lactamase superfamily"/>
    <property type="match status" value="1"/>
</dbReference>
<organism evidence="7">
    <name type="scientific">Candidatus Atribacter allofermentans</name>
    <dbReference type="NCBI Taxonomy" id="1852833"/>
    <lineage>
        <taxon>Bacteria</taxon>
        <taxon>Pseudomonadati</taxon>
        <taxon>Atribacterota</taxon>
        <taxon>Atribacteria</taxon>
        <taxon>Atribacterales</taxon>
        <taxon>Atribacteraceae</taxon>
        <taxon>Atribacter</taxon>
    </lineage>
</organism>
<dbReference type="GO" id="GO:0071555">
    <property type="term" value="P:cell wall organization"/>
    <property type="evidence" value="ECO:0007669"/>
    <property type="project" value="TreeGrafter"/>
</dbReference>